<evidence type="ECO:0000256" key="1">
    <source>
        <dbReference type="ARBA" id="ARBA00000870"/>
    </source>
</evidence>
<evidence type="ECO:0000313" key="14">
    <source>
        <dbReference type="Proteomes" id="UP000245793"/>
    </source>
</evidence>
<evidence type="ECO:0000256" key="3">
    <source>
        <dbReference type="ARBA" id="ARBA00022438"/>
    </source>
</evidence>
<evidence type="ECO:0000256" key="8">
    <source>
        <dbReference type="ARBA" id="ARBA00023049"/>
    </source>
</evidence>
<keyword evidence="3 13" id="KW-0031">Aminopeptidase</keyword>
<evidence type="ECO:0000256" key="2">
    <source>
        <dbReference type="ARBA" id="ARBA00009692"/>
    </source>
</evidence>
<reference evidence="13 14" key="1">
    <citation type="submission" date="2018-04" db="EMBL/GenBank/DDBJ databases">
        <title>Genomic Encyclopedia of Type Strains, Phase IV (KMG-IV): sequencing the most valuable type-strain genomes for metagenomic binning, comparative biology and taxonomic classification.</title>
        <authorList>
            <person name="Goeker M."/>
        </authorList>
    </citation>
    <scope>NUCLEOTIDE SEQUENCE [LARGE SCALE GENOMIC DNA]</scope>
    <source>
        <strain evidence="13 14">DSM 20705</strain>
    </source>
</reference>
<dbReference type="EC" id="3.4.11.4" evidence="9"/>
<dbReference type="InterPro" id="IPR001261">
    <property type="entry name" value="ArgE/DapE_CS"/>
</dbReference>
<dbReference type="GO" id="GO:0006508">
    <property type="term" value="P:proteolysis"/>
    <property type="evidence" value="ECO:0007669"/>
    <property type="project" value="UniProtKB-UniRule"/>
</dbReference>
<dbReference type="GO" id="GO:0045148">
    <property type="term" value="F:tripeptide aminopeptidase activity"/>
    <property type="evidence" value="ECO:0007669"/>
    <property type="project" value="UniProtKB-UniRule"/>
</dbReference>
<feature type="active site" description="Proton acceptor" evidence="10">
    <location>
        <position position="176"/>
    </location>
</feature>
<accession>A0A2U1DMJ0</accession>
<dbReference type="InterPro" id="IPR010161">
    <property type="entry name" value="Peptidase_M20B"/>
</dbReference>
<feature type="binding site" evidence="11">
    <location>
        <position position="79"/>
    </location>
    <ligand>
        <name>Zn(2+)</name>
        <dbReference type="ChEBI" id="CHEBI:29105"/>
        <label>1</label>
    </ligand>
</feature>
<dbReference type="PROSITE" id="PS00759">
    <property type="entry name" value="ARGE_DAPE_CPG2_2"/>
    <property type="match status" value="1"/>
</dbReference>
<dbReference type="GO" id="GO:0006518">
    <property type="term" value="P:peptide metabolic process"/>
    <property type="evidence" value="ECO:0007669"/>
    <property type="project" value="InterPro"/>
</dbReference>
<dbReference type="GO" id="GO:0008237">
    <property type="term" value="F:metallopeptidase activity"/>
    <property type="evidence" value="ECO:0007669"/>
    <property type="project" value="UniProtKB-KW"/>
</dbReference>
<dbReference type="NCBIfam" id="NF003976">
    <property type="entry name" value="PRK05469.1"/>
    <property type="match status" value="1"/>
</dbReference>
<protein>
    <recommendedName>
        <fullName evidence="9">Peptidase T</fullName>
        <ecNumber evidence="9">3.4.11.4</ecNumber>
    </recommendedName>
</protein>
<feature type="domain" description="Peptidase M20 dimerisation" evidence="12">
    <location>
        <begin position="208"/>
        <end position="302"/>
    </location>
</feature>
<feature type="binding site" evidence="11">
    <location>
        <position position="142"/>
    </location>
    <ligand>
        <name>Zn(2+)</name>
        <dbReference type="ChEBI" id="CHEBI:29105"/>
        <label>2</label>
    </ligand>
</feature>
<organism evidence="13 14">
    <name type="scientific">Ezakiella coagulans</name>
    <dbReference type="NCBI Taxonomy" id="46507"/>
    <lineage>
        <taxon>Bacteria</taxon>
        <taxon>Bacillati</taxon>
        <taxon>Bacillota</taxon>
        <taxon>Tissierellia</taxon>
        <taxon>Ezakiella</taxon>
    </lineage>
</organism>
<dbReference type="EMBL" id="QEKV01000015">
    <property type="protein sequence ID" value="PVY88769.1"/>
    <property type="molecule type" value="Genomic_DNA"/>
</dbReference>
<keyword evidence="14" id="KW-1185">Reference proteome</keyword>
<dbReference type="PANTHER" id="PTHR42994">
    <property type="entry name" value="PEPTIDASE T"/>
    <property type="match status" value="1"/>
</dbReference>
<dbReference type="Gene3D" id="3.40.630.10">
    <property type="entry name" value="Zn peptidases"/>
    <property type="match status" value="1"/>
</dbReference>
<keyword evidence="7 11" id="KW-0862">Zinc</keyword>
<dbReference type="InterPro" id="IPR011650">
    <property type="entry name" value="Peptidase_M20_dimer"/>
</dbReference>
<feature type="binding site" evidence="11">
    <location>
        <position position="177"/>
    </location>
    <ligand>
        <name>Zn(2+)</name>
        <dbReference type="ChEBI" id="CHEBI:29105"/>
        <label>2</label>
    </ligand>
</feature>
<dbReference type="Pfam" id="PF07687">
    <property type="entry name" value="M20_dimer"/>
    <property type="match status" value="1"/>
</dbReference>
<comment type="cofactor">
    <cofactor evidence="11">
        <name>Zn(2+)</name>
        <dbReference type="ChEBI" id="CHEBI:29105"/>
    </cofactor>
    <text evidence="11">Binds 2 Zn(2+) ions per subunit.</text>
</comment>
<dbReference type="AlphaFoldDB" id="A0A2U1DMJ0"/>
<dbReference type="Gene3D" id="3.30.70.360">
    <property type="match status" value="1"/>
</dbReference>
<feature type="binding site" evidence="11">
    <location>
        <position position="380"/>
    </location>
    <ligand>
        <name>Zn(2+)</name>
        <dbReference type="ChEBI" id="CHEBI:29105"/>
        <label>2</label>
    </ligand>
</feature>
<feature type="binding site" evidence="11">
    <location>
        <position position="142"/>
    </location>
    <ligand>
        <name>Zn(2+)</name>
        <dbReference type="ChEBI" id="CHEBI:29105"/>
        <label>1</label>
    </ligand>
</feature>
<feature type="binding site" evidence="11">
    <location>
        <position position="199"/>
    </location>
    <ligand>
        <name>Zn(2+)</name>
        <dbReference type="ChEBI" id="CHEBI:29105"/>
        <label>1</label>
    </ligand>
</feature>
<dbReference type="Pfam" id="PF01546">
    <property type="entry name" value="Peptidase_M20"/>
    <property type="match status" value="1"/>
</dbReference>
<evidence type="ECO:0000256" key="6">
    <source>
        <dbReference type="ARBA" id="ARBA00022801"/>
    </source>
</evidence>
<evidence type="ECO:0000313" key="13">
    <source>
        <dbReference type="EMBL" id="PVY88769.1"/>
    </source>
</evidence>
<evidence type="ECO:0000256" key="10">
    <source>
        <dbReference type="PIRSR" id="PIRSR037215-1"/>
    </source>
</evidence>
<dbReference type="PIRSF" id="PIRSF037215">
    <property type="entry name" value="Peptidase_M20B"/>
    <property type="match status" value="1"/>
</dbReference>
<gene>
    <name evidence="13" type="ORF">C7381_1159</name>
</gene>
<keyword evidence="5 11" id="KW-0479">Metal-binding</keyword>
<evidence type="ECO:0000256" key="7">
    <source>
        <dbReference type="ARBA" id="ARBA00022833"/>
    </source>
</evidence>
<dbReference type="NCBIfam" id="NF009920">
    <property type="entry name" value="PRK13381.1"/>
    <property type="match status" value="1"/>
</dbReference>
<sequence length="405" mass="45201">MDLKSKVVERLIKYAKVYTTSDEESETIPSTKRQFDLAHMLVDELKSMGLEAEVDEHGYVYSELKGNVEGEPTIGLIAHMDTAPDMSGENVKPRLVENYDGGDINLDSDGKYVLSPKDFPELENKKGNTLIVTDGTTLLGSDDKSGIAEILTAVEYLLANPDIKRRNLKIGFTPDEEIGRGADMFDVKKFGADFAFTIDGGDLGGLEYENFNASNAKVTIEGRNVHPGSAKGKMKNSVIYSYELFSMLPVFDRPENTEGSEGFIHLNSIEGNVDKTVMSFIIRDFDKKAFEKKKEIMRKACEFIESKHDCKVILDMNDSYYNMREKIEEDMRPVELAMAAMKEADVVPVVTKVRGGTDGARLSYMGLPCPNVFTGGYNFHGRYEYAVTEEMEKAVETIINIAKVK</sequence>
<keyword evidence="6" id="KW-0378">Hydrolase</keyword>
<comment type="catalytic activity">
    <reaction evidence="1">
        <text>Release of the N-terminal residue from a tripeptide.</text>
        <dbReference type="EC" id="3.4.11.4"/>
    </reaction>
</comment>
<dbReference type="PANTHER" id="PTHR42994:SF1">
    <property type="entry name" value="PEPTIDASE T"/>
    <property type="match status" value="1"/>
</dbReference>
<dbReference type="Proteomes" id="UP000245793">
    <property type="component" value="Unassembled WGS sequence"/>
</dbReference>
<evidence type="ECO:0000256" key="4">
    <source>
        <dbReference type="ARBA" id="ARBA00022670"/>
    </source>
</evidence>
<dbReference type="CDD" id="cd03892">
    <property type="entry name" value="M20_peptT"/>
    <property type="match status" value="1"/>
</dbReference>
<evidence type="ECO:0000259" key="12">
    <source>
        <dbReference type="Pfam" id="PF07687"/>
    </source>
</evidence>
<evidence type="ECO:0000256" key="11">
    <source>
        <dbReference type="PIRSR" id="PIRSR037215-2"/>
    </source>
</evidence>
<dbReference type="InterPro" id="IPR036264">
    <property type="entry name" value="Bact_exopeptidase_dim_dom"/>
</dbReference>
<dbReference type="SUPFAM" id="SSF53187">
    <property type="entry name" value="Zn-dependent exopeptidases"/>
    <property type="match status" value="1"/>
</dbReference>
<evidence type="ECO:0000256" key="5">
    <source>
        <dbReference type="ARBA" id="ARBA00022723"/>
    </source>
</evidence>
<proteinExistence type="inferred from homology"/>
<dbReference type="GO" id="GO:0008270">
    <property type="term" value="F:zinc ion binding"/>
    <property type="evidence" value="ECO:0007669"/>
    <property type="project" value="InterPro"/>
</dbReference>
<evidence type="ECO:0000256" key="9">
    <source>
        <dbReference type="NCBIfam" id="TIGR01882"/>
    </source>
</evidence>
<feature type="active site" evidence="10">
    <location>
        <position position="81"/>
    </location>
</feature>
<keyword evidence="8" id="KW-0482">Metalloprotease</keyword>
<keyword evidence="4" id="KW-0645">Protease</keyword>
<dbReference type="NCBIfam" id="TIGR01882">
    <property type="entry name" value="peptidase-T"/>
    <property type="match status" value="1"/>
</dbReference>
<dbReference type="RefSeq" id="WP_116480594.1">
    <property type="nucleotide sequence ID" value="NZ_QEKV01000015.1"/>
</dbReference>
<dbReference type="SUPFAM" id="SSF55031">
    <property type="entry name" value="Bacterial exopeptidase dimerisation domain"/>
    <property type="match status" value="1"/>
</dbReference>
<dbReference type="InterPro" id="IPR002933">
    <property type="entry name" value="Peptidase_M20"/>
</dbReference>
<name>A0A2U1DMJ0_9FIRM</name>
<dbReference type="PROSITE" id="PS00758">
    <property type="entry name" value="ARGE_DAPE_CPG2_1"/>
    <property type="match status" value="1"/>
</dbReference>
<comment type="caution">
    <text evidence="13">The sequence shown here is derived from an EMBL/GenBank/DDBJ whole genome shotgun (WGS) entry which is preliminary data.</text>
</comment>
<comment type="similarity">
    <text evidence="2">Belongs to the peptidase M20B family.</text>
</comment>